<reference evidence="16" key="1">
    <citation type="submission" date="2021-02" db="EMBL/GenBank/DDBJ databases">
        <title>Genome sequence of Rhodospirillales sp. strain TMPK1 isolated from soil.</title>
        <authorList>
            <person name="Nakai R."/>
            <person name="Kusada H."/>
            <person name="Tamaki H."/>
        </authorList>
    </citation>
    <scope>NUCLEOTIDE SEQUENCE</scope>
    <source>
        <strain evidence="16">TMPK1</strain>
    </source>
</reference>
<evidence type="ECO:0000256" key="10">
    <source>
        <dbReference type="ARBA" id="ARBA00023237"/>
    </source>
</evidence>
<evidence type="ECO:0000256" key="12">
    <source>
        <dbReference type="RuleBase" id="RU003357"/>
    </source>
</evidence>
<keyword evidence="2 11" id="KW-0813">Transport</keyword>
<dbReference type="PANTHER" id="PTHR32552:SF81">
    <property type="entry name" value="TONB-DEPENDENT OUTER MEMBRANE RECEPTOR"/>
    <property type="match status" value="1"/>
</dbReference>
<dbReference type="GO" id="GO:0006826">
    <property type="term" value="P:iron ion transport"/>
    <property type="evidence" value="ECO:0007669"/>
    <property type="project" value="UniProtKB-KW"/>
</dbReference>
<dbReference type="InterPro" id="IPR006311">
    <property type="entry name" value="TAT_signal"/>
</dbReference>
<comment type="similarity">
    <text evidence="11 12">Belongs to the TonB-dependent receptor family.</text>
</comment>
<feature type="domain" description="TonB-dependent receptor plug" evidence="15">
    <location>
        <begin position="52"/>
        <end position="160"/>
    </location>
</feature>
<evidence type="ECO:0000256" key="9">
    <source>
        <dbReference type="ARBA" id="ARBA00023136"/>
    </source>
</evidence>
<keyword evidence="8 12" id="KW-0798">TonB box</keyword>
<evidence type="ECO:0000259" key="15">
    <source>
        <dbReference type="Pfam" id="PF07715"/>
    </source>
</evidence>
<dbReference type="GO" id="GO:0009279">
    <property type="term" value="C:cell outer membrane"/>
    <property type="evidence" value="ECO:0007669"/>
    <property type="project" value="UniProtKB-SubCell"/>
</dbReference>
<dbReference type="Gene3D" id="2.40.170.20">
    <property type="entry name" value="TonB-dependent receptor, beta-barrel domain"/>
    <property type="match status" value="1"/>
</dbReference>
<evidence type="ECO:0000256" key="4">
    <source>
        <dbReference type="ARBA" id="ARBA00022496"/>
    </source>
</evidence>
<dbReference type="PROSITE" id="PS52016">
    <property type="entry name" value="TONB_DEPENDENT_REC_3"/>
    <property type="match status" value="1"/>
</dbReference>
<keyword evidence="7" id="KW-0406">Ion transport</keyword>
<sequence length="818" mass="89562">MGSNNTARRPLLGRAAGLGSCLLIAGALLLAAPAQAQLEEITVTASKRPERVQEVPVAISVLSPETMERANVRSFDDLTKLAPSLTITKTTQPANNSINIRGIGTYSFSIATESSVAVVIDEVPQAFQSAAFTDLVDVQRIEVLRGPQSTLFGKSASAGVIAITTRQPTDTFTARAETLFTDDNEQRFGATVSGPISDKLKFRVTGSYSHQEGVLENVSDGSHLNGNRDQTVRGKLTWTPADNWDVTFSPYYNHTWNTCCAAAPLNITPGITFAGLRTLTPATVFRGIDINPSNTKTRIDVNPTGNSTDWGGYLRVNYAFSGYNLTSLTSYDRYRLRDLQDVENTDVNFGDPAIYAGTTLAPDPRWRTGGIAVGGWFDVKSYTQELRLTSPNTGSFKYVTGLFFSKIDGGRYFYRGPNWIPEHDPNLANYSTLVRSTPISTFPGTTNNPLGNYLSTSGSTSYAAFGNATWEILPRLNLIGGLRVNREDIKYAFYDYTCTIAACLTDAGATPVGRPNSPVNNIRAVYTGSNGETAVTYKAGLQYQWTPDIMTFATYSRAYKGQTYDLTSSFTVGIAATQPVKAEWGDNYEIGIKTALFDKRLIFNLTGFYEVFTDFQAQTRDVPNSINILANVGKVTSKGIELETTFQPVRDFTLSVNGAYTEAKVDSFPNATCYALQTVAEGCINNRQDLAGKPLNNVPRWNFNVVTQYDIPLNGVAFDAFVAAAYKWQSKVIYSLQQDPDSVQDSYGIVNLSGGIEDKDGRYKVTLFANNLLDKNYYLTRGRDTAYWRAVAGVSTSVTGKPARDFSRYVGVRASLNY</sequence>
<dbReference type="EMBL" id="BOPV01000001">
    <property type="protein sequence ID" value="GIL38667.1"/>
    <property type="molecule type" value="Genomic_DNA"/>
</dbReference>
<protein>
    <submittedName>
        <fullName evidence="16">TonB-dependent receptor</fullName>
    </submittedName>
</protein>
<feature type="chain" id="PRO_5035747035" evidence="13">
    <location>
        <begin position="37"/>
        <end position="818"/>
    </location>
</feature>
<evidence type="ECO:0000313" key="16">
    <source>
        <dbReference type="EMBL" id="GIL38667.1"/>
    </source>
</evidence>
<keyword evidence="5 11" id="KW-0812">Transmembrane</keyword>
<keyword evidence="3 11" id="KW-1134">Transmembrane beta strand</keyword>
<dbReference type="Proteomes" id="UP000681075">
    <property type="component" value="Unassembled WGS sequence"/>
</dbReference>
<dbReference type="Pfam" id="PF00593">
    <property type="entry name" value="TonB_dep_Rec_b-barrel"/>
    <property type="match status" value="1"/>
</dbReference>
<dbReference type="InterPro" id="IPR036942">
    <property type="entry name" value="Beta-barrel_TonB_sf"/>
</dbReference>
<feature type="signal peptide" evidence="13">
    <location>
        <begin position="1"/>
        <end position="36"/>
    </location>
</feature>
<evidence type="ECO:0000256" key="5">
    <source>
        <dbReference type="ARBA" id="ARBA00022692"/>
    </source>
</evidence>
<evidence type="ECO:0000256" key="11">
    <source>
        <dbReference type="PROSITE-ProRule" id="PRU01360"/>
    </source>
</evidence>
<evidence type="ECO:0000256" key="13">
    <source>
        <dbReference type="SAM" id="SignalP"/>
    </source>
</evidence>
<evidence type="ECO:0000256" key="6">
    <source>
        <dbReference type="ARBA" id="ARBA00023004"/>
    </source>
</evidence>
<comment type="subcellular location">
    <subcellularLocation>
        <location evidence="1 11">Cell outer membrane</location>
        <topology evidence="1 11">Multi-pass membrane protein</topology>
    </subcellularLocation>
</comment>
<evidence type="ECO:0000256" key="8">
    <source>
        <dbReference type="ARBA" id="ARBA00023077"/>
    </source>
</evidence>
<evidence type="ECO:0000256" key="3">
    <source>
        <dbReference type="ARBA" id="ARBA00022452"/>
    </source>
</evidence>
<dbReference type="AlphaFoldDB" id="A0A8S8XBC8"/>
<evidence type="ECO:0000256" key="7">
    <source>
        <dbReference type="ARBA" id="ARBA00023065"/>
    </source>
</evidence>
<keyword evidence="17" id="KW-1185">Reference proteome</keyword>
<name>A0A8S8XBC8_9PROT</name>
<keyword evidence="9 11" id="KW-0472">Membrane</keyword>
<evidence type="ECO:0000313" key="17">
    <source>
        <dbReference type="Proteomes" id="UP000681075"/>
    </source>
</evidence>
<proteinExistence type="inferred from homology"/>
<dbReference type="RefSeq" id="WP_420241719.1">
    <property type="nucleotide sequence ID" value="NZ_BOPV01000001.1"/>
</dbReference>
<keyword evidence="4" id="KW-0410">Iron transport</keyword>
<evidence type="ECO:0000256" key="2">
    <source>
        <dbReference type="ARBA" id="ARBA00022448"/>
    </source>
</evidence>
<organism evidence="16 17">
    <name type="scientific">Roseiterribacter gracilis</name>
    <dbReference type="NCBI Taxonomy" id="2812848"/>
    <lineage>
        <taxon>Bacteria</taxon>
        <taxon>Pseudomonadati</taxon>
        <taxon>Pseudomonadota</taxon>
        <taxon>Alphaproteobacteria</taxon>
        <taxon>Rhodospirillales</taxon>
        <taxon>Roseiterribacteraceae</taxon>
        <taxon>Roseiterribacter</taxon>
    </lineage>
</organism>
<keyword evidence="10 11" id="KW-0998">Cell outer membrane</keyword>
<comment type="caution">
    <text evidence="16">The sequence shown here is derived from an EMBL/GenBank/DDBJ whole genome shotgun (WGS) entry which is preliminary data.</text>
</comment>
<dbReference type="PANTHER" id="PTHR32552">
    <property type="entry name" value="FERRICHROME IRON RECEPTOR-RELATED"/>
    <property type="match status" value="1"/>
</dbReference>
<dbReference type="SUPFAM" id="SSF56935">
    <property type="entry name" value="Porins"/>
    <property type="match status" value="1"/>
</dbReference>
<dbReference type="InterPro" id="IPR039426">
    <property type="entry name" value="TonB-dep_rcpt-like"/>
</dbReference>
<dbReference type="InterPro" id="IPR000531">
    <property type="entry name" value="Beta-barrel_TonB"/>
</dbReference>
<dbReference type="InterPro" id="IPR012910">
    <property type="entry name" value="Plug_dom"/>
</dbReference>
<dbReference type="PROSITE" id="PS51318">
    <property type="entry name" value="TAT"/>
    <property type="match status" value="1"/>
</dbReference>
<accession>A0A8S8XBC8</accession>
<keyword evidence="16" id="KW-0675">Receptor</keyword>
<feature type="domain" description="TonB-dependent receptor-like beta-barrel" evidence="14">
    <location>
        <begin position="411"/>
        <end position="772"/>
    </location>
</feature>
<evidence type="ECO:0000256" key="1">
    <source>
        <dbReference type="ARBA" id="ARBA00004571"/>
    </source>
</evidence>
<keyword evidence="6" id="KW-0408">Iron</keyword>
<gene>
    <name evidence="16" type="primary">fyuA_4</name>
    <name evidence="16" type="ORF">TMPK1_09040</name>
</gene>
<dbReference type="Pfam" id="PF07715">
    <property type="entry name" value="Plug"/>
    <property type="match status" value="1"/>
</dbReference>
<keyword evidence="13" id="KW-0732">Signal</keyword>
<evidence type="ECO:0000259" key="14">
    <source>
        <dbReference type="Pfam" id="PF00593"/>
    </source>
</evidence>